<name>A0A5J4YRX5_PORPP</name>
<dbReference type="PANTHER" id="PTHR11748">
    <property type="entry name" value="D-LACTATE DEHYDROGENASE"/>
    <property type="match status" value="1"/>
</dbReference>
<feature type="region of interest" description="Disordered" evidence="10">
    <location>
        <begin position="585"/>
        <end position="622"/>
    </location>
</feature>
<comment type="cofactor">
    <cofactor evidence="1">
        <name>FAD</name>
        <dbReference type="ChEBI" id="CHEBI:57692"/>
    </cofactor>
</comment>
<dbReference type="GO" id="GO:0005739">
    <property type="term" value="C:mitochondrion"/>
    <property type="evidence" value="ECO:0007669"/>
    <property type="project" value="UniProtKB-SubCell"/>
</dbReference>
<evidence type="ECO:0000256" key="3">
    <source>
        <dbReference type="ARBA" id="ARBA00008000"/>
    </source>
</evidence>
<feature type="compositionally biased region" description="Polar residues" evidence="10">
    <location>
        <begin position="601"/>
        <end position="613"/>
    </location>
</feature>
<protein>
    <recommendedName>
        <fullName evidence="9">D-lactate dehydrogenase (cytochrome)</fullName>
        <ecNumber evidence="9">1.1.2.4</ecNumber>
    </recommendedName>
</protein>
<comment type="caution">
    <text evidence="12">The sequence shown here is derived from an EMBL/GenBank/DDBJ whole genome shotgun (WGS) entry which is preliminary data.</text>
</comment>
<comment type="similarity">
    <text evidence="3">Belongs to the FAD-binding oxidoreductase/transferase type 4 family.</text>
</comment>
<evidence type="ECO:0000256" key="4">
    <source>
        <dbReference type="ARBA" id="ARBA00022630"/>
    </source>
</evidence>
<keyword evidence="4" id="KW-0285">Flavoprotein</keyword>
<evidence type="ECO:0000256" key="5">
    <source>
        <dbReference type="ARBA" id="ARBA00022827"/>
    </source>
</evidence>
<keyword evidence="6" id="KW-0809">Transit peptide</keyword>
<dbReference type="AlphaFoldDB" id="A0A5J4YRX5"/>
<organism evidence="12 13">
    <name type="scientific">Porphyridium purpureum</name>
    <name type="common">Red alga</name>
    <name type="synonym">Porphyridium cruentum</name>
    <dbReference type="NCBI Taxonomy" id="35688"/>
    <lineage>
        <taxon>Eukaryota</taxon>
        <taxon>Rhodophyta</taxon>
        <taxon>Bangiophyceae</taxon>
        <taxon>Porphyridiales</taxon>
        <taxon>Porphyridiaceae</taxon>
        <taxon>Porphyridium</taxon>
    </lineage>
</organism>
<accession>A0A5J4YRX5</accession>
<dbReference type="OrthoDB" id="5332616at2759"/>
<evidence type="ECO:0000256" key="2">
    <source>
        <dbReference type="ARBA" id="ARBA00004173"/>
    </source>
</evidence>
<dbReference type="SUPFAM" id="SSF55103">
    <property type="entry name" value="FAD-linked oxidases, C-terminal domain"/>
    <property type="match status" value="1"/>
</dbReference>
<dbReference type="SUPFAM" id="SSF56176">
    <property type="entry name" value="FAD-binding/transporter-associated domain-like"/>
    <property type="match status" value="1"/>
</dbReference>
<dbReference type="InterPro" id="IPR016171">
    <property type="entry name" value="Vanillyl_alc_oxidase_C-sub2"/>
</dbReference>
<keyword evidence="8" id="KW-0496">Mitochondrion</keyword>
<keyword evidence="5" id="KW-0274">FAD</keyword>
<gene>
    <name evidence="12" type="ORF">FVE85_4690</name>
</gene>
<keyword evidence="7" id="KW-0560">Oxidoreductase</keyword>
<dbReference type="Gene3D" id="1.10.45.10">
    <property type="entry name" value="Vanillyl-alcohol Oxidase, Chain A, domain 4"/>
    <property type="match status" value="1"/>
</dbReference>
<dbReference type="GO" id="GO:0008720">
    <property type="term" value="F:D-lactate dehydrogenase (NAD+) activity"/>
    <property type="evidence" value="ECO:0007669"/>
    <property type="project" value="TreeGrafter"/>
</dbReference>
<evidence type="ECO:0000259" key="11">
    <source>
        <dbReference type="PROSITE" id="PS51387"/>
    </source>
</evidence>
<evidence type="ECO:0000313" key="13">
    <source>
        <dbReference type="Proteomes" id="UP000324585"/>
    </source>
</evidence>
<feature type="domain" description="FAD-binding PCMH-type" evidence="11">
    <location>
        <begin position="154"/>
        <end position="333"/>
    </location>
</feature>
<dbReference type="GO" id="GO:0004458">
    <property type="term" value="F:D-lactate dehydrogenase (cytochrome) activity"/>
    <property type="evidence" value="ECO:0007669"/>
    <property type="project" value="UniProtKB-EC"/>
</dbReference>
<dbReference type="InterPro" id="IPR006094">
    <property type="entry name" value="Oxid_FAD_bind_N"/>
</dbReference>
<dbReference type="FunFam" id="1.10.45.10:FF:000001">
    <property type="entry name" value="D-lactate dehydrogenase mitochondrial"/>
    <property type="match status" value="1"/>
</dbReference>
<dbReference type="FunFam" id="3.30.465.10:FF:000016">
    <property type="entry name" value="probable D-lactate dehydrogenase, mitochondrial"/>
    <property type="match status" value="1"/>
</dbReference>
<sequence length="622" mass="66569">MGVTAALLKRAHAYPWTALAAAQVMVQSPSSASAATKTAASVARFPLSVETPLRTTPGRSESNPYNRIWSASARSVATAAATLAAVWGAGMYETGWMIHADQGDGPSSNGEQKQGVGLQMCLQELCEHFKTRPHVITADQDERSSFSRDPSFHNPVLPDAVVRPESVDDVVAVVKACSKYKVPIIPFGAGTSLEGHVIPTESRRGITMSLAAMDAMLEFRPEDMTVTVQPGMSYNDLNEWLEPHRLFFPPDPGAGAQIGGMIGTNCGGTNAVMHGSMKDNVLSLEVVLANGDVIQTRKNTRKSSAGYQITNLFVGSEGTLGVVTSATLKLSPLPKTSSVVLMTFDSIGSAAACAAHLVSSGVPLSRCELLDDVMIRAVKVTEPLPDVPDGRTVLLVELVGTPDHVKTNVEMVSSCASDFKVKSLRMSQNDEEREELWRIRKVAYWNTYSLRSGCEVWTTDVCVPISRLAECIEQSRSDFAQAGLIAPVVAHAGDGNFHFFILFDPANSAEVELAASVNRKMVLRALDMGGTCTGEHGVGMGKMEFLEPEHGEPTLNLMRSIKRALDPDELFNPGKILPAAHLASEHVPQGAPPSPLPHTGASCSSSLTPTIDSPHTKTETTR</sequence>
<comment type="subcellular location">
    <subcellularLocation>
        <location evidence="2">Mitochondrion</location>
    </subcellularLocation>
</comment>
<dbReference type="Pfam" id="PF01565">
    <property type="entry name" value="FAD_binding_4"/>
    <property type="match status" value="1"/>
</dbReference>
<dbReference type="InterPro" id="IPR004113">
    <property type="entry name" value="FAD-bd_oxidored_4_C"/>
</dbReference>
<dbReference type="PANTHER" id="PTHR11748:SF111">
    <property type="entry name" value="D-LACTATE DEHYDROGENASE, MITOCHONDRIAL-RELATED"/>
    <property type="match status" value="1"/>
</dbReference>
<evidence type="ECO:0000256" key="1">
    <source>
        <dbReference type="ARBA" id="ARBA00001974"/>
    </source>
</evidence>
<dbReference type="Proteomes" id="UP000324585">
    <property type="component" value="Unassembled WGS sequence"/>
</dbReference>
<evidence type="ECO:0000256" key="8">
    <source>
        <dbReference type="ARBA" id="ARBA00023128"/>
    </source>
</evidence>
<dbReference type="EMBL" id="VRMN01000006">
    <property type="protein sequence ID" value="KAA8493553.1"/>
    <property type="molecule type" value="Genomic_DNA"/>
</dbReference>
<evidence type="ECO:0000256" key="9">
    <source>
        <dbReference type="ARBA" id="ARBA00038897"/>
    </source>
</evidence>
<dbReference type="InterPro" id="IPR016169">
    <property type="entry name" value="FAD-bd_PCMH_sub2"/>
</dbReference>
<dbReference type="EC" id="1.1.2.4" evidence="9"/>
<reference evidence="13" key="1">
    <citation type="journal article" date="2019" name="Nat. Commun.">
        <title>Expansion of phycobilisome linker gene families in mesophilic red algae.</title>
        <authorList>
            <person name="Lee J."/>
            <person name="Kim D."/>
            <person name="Bhattacharya D."/>
            <person name="Yoon H.S."/>
        </authorList>
    </citation>
    <scope>NUCLEOTIDE SEQUENCE [LARGE SCALE GENOMIC DNA]</scope>
    <source>
        <strain evidence="13">CCMP 1328</strain>
    </source>
</reference>
<evidence type="ECO:0000256" key="10">
    <source>
        <dbReference type="SAM" id="MobiDB-lite"/>
    </source>
</evidence>
<dbReference type="PROSITE" id="PS51387">
    <property type="entry name" value="FAD_PCMH"/>
    <property type="match status" value="1"/>
</dbReference>
<dbReference type="GO" id="GO:0071949">
    <property type="term" value="F:FAD binding"/>
    <property type="evidence" value="ECO:0007669"/>
    <property type="project" value="InterPro"/>
</dbReference>
<evidence type="ECO:0000313" key="12">
    <source>
        <dbReference type="EMBL" id="KAA8493553.1"/>
    </source>
</evidence>
<evidence type="ECO:0000256" key="7">
    <source>
        <dbReference type="ARBA" id="ARBA00023002"/>
    </source>
</evidence>
<dbReference type="Gene3D" id="3.30.70.2740">
    <property type="match status" value="1"/>
</dbReference>
<dbReference type="InterPro" id="IPR036318">
    <property type="entry name" value="FAD-bd_PCMH-like_sf"/>
</dbReference>
<proteinExistence type="inferred from homology"/>
<dbReference type="GO" id="GO:1903457">
    <property type="term" value="P:lactate catabolic process"/>
    <property type="evidence" value="ECO:0007669"/>
    <property type="project" value="TreeGrafter"/>
</dbReference>
<dbReference type="InterPro" id="IPR016164">
    <property type="entry name" value="FAD-linked_Oxase-like_C"/>
</dbReference>
<keyword evidence="13" id="KW-1185">Reference proteome</keyword>
<dbReference type="Gene3D" id="3.30.465.10">
    <property type="match status" value="1"/>
</dbReference>
<dbReference type="OMA" id="FHESILY"/>
<dbReference type="Pfam" id="PF02913">
    <property type="entry name" value="FAD-oxidase_C"/>
    <property type="match status" value="1"/>
</dbReference>
<dbReference type="FunFam" id="3.30.70.2740:FF:000001">
    <property type="entry name" value="D-lactate dehydrogenase mitochondrial"/>
    <property type="match status" value="1"/>
</dbReference>
<evidence type="ECO:0000256" key="6">
    <source>
        <dbReference type="ARBA" id="ARBA00022946"/>
    </source>
</evidence>
<dbReference type="InterPro" id="IPR016166">
    <property type="entry name" value="FAD-bd_PCMH"/>
</dbReference>